<evidence type="ECO:0000313" key="2">
    <source>
        <dbReference type="Proteomes" id="UP000779508"/>
    </source>
</evidence>
<proteinExistence type="predicted"/>
<keyword evidence="2" id="KW-1185">Reference proteome</keyword>
<organism evidence="1 2">
    <name type="scientific">Alkaliphilus flagellatus</name>
    <dbReference type="NCBI Taxonomy" id="2841507"/>
    <lineage>
        <taxon>Bacteria</taxon>
        <taxon>Bacillati</taxon>
        <taxon>Bacillota</taxon>
        <taxon>Clostridia</taxon>
        <taxon>Peptostreptococcales</taxon>
        <taxon>Natronincolaceae</taxon>
        <taxon>Alkaliphilus</taxon>
    </lineage>
</organism>
<dbReference type="EMBL" id="JAHLQK010000006">
    <property type="protein sequence ID" value="MBU5677879.1"/>
    <property type="molecule type" value="Genomic_DNA"/>
</dbReference>
<sequence length="352" mass="41282">MAFIPGYEFIIKNKLGIIFDFYLNEQKHIEYIVSDNKGKWKEKYVVITELTENFYVEIDDKDNIHIISFHSNGNLYYSQYNNKQWQNHLIAQYPVSEQVILYPTIKYVNNQIHIFYYLLYTSEKNKAYLLHLSFDNKNYKTNHITTVYSHSYLNPFKIFSKDDEILILYGSVVNGVDQIFITKLNISTGKLDNSISLSHSKDKKIYIDGLLDNNKTLHIIWSKYDEEHLVVQYLNIDTNKLDIKSEDLNPISLSNQSSCSFPTLVYYKEILWAIWTEVGKIVSCYSIDMGKNWSESFIHEDSRKLNFKRYRYISNSSNDLESILCDVVFGSLYPNIKFLGFGGETDDDIPTS</sequence>
<dbReference type="Proteomes" id="UP000779508">
    <property type="component" value="Unassembled WGS sequence"/>
</dbReference>
<dbReference type="RefSeq" id="WP_216418964.1">
    <property type="nucleotide sequence ID" value="NZ_JAHLQK010000006.1"/>
</dbReference>
<comment type="caution">
    <text evidence="1">The sequence shown here is derived from an EMBL/GenBank/DDBJ whole genome shotgun (WGS) entry which is preliminary data.</text>
</comment>
<accession>A0ABS6G668</accession>
<evidence type="ECO:0000313" key="1">
    <source>
        <dbReference type="EMBL" id="MBU5677879.1"/>
    </source>
</evidence>
<name>A0ABS6G668_9FIRM</name>
<gene>
    <name evidence="1" type="ORF">KQI88_15785</name>
</gene>
<evidence type="ECO:0008006" key="3">
    <source>
        <dbReference type="Google" id="ProtNLM"/>
    </source>
</evidence>
<protein>
    <recommendedName>
        <fullName evidence="3">BNR repeat-containing family member</fullName>
    </recommendedName>
</protein>
<reference evidence="1 2" key="1">
    <citation type="submission" date="2021-06" db="EMBL/GenBank/DDBJ databases">
        <authorList>
            <person name="Sun Q."/>
            <person name="Li D."/>
        </authorList>
    </citation>
    <scope>NUCLEOTIDE SEQUENCE [LARGE SCALE GENOMIC DNA]</scope>
    <source>
        <strain evidence="1 2">MSJ-5</strain>
    </source>
</reference>